<comment type="caution">
    <text evidence="2">The sequence shown here is derived from an EMBL/GenBank/DDBJ whole genome shotgun (WGS) entry which is preliminary data.</text>
</comment>
<proteinExistence type="predicted"/>
<feature type="transmembrane region" description="Helical" evidence="1">
    <location>
        <begin position="41"/>
        <end position="64"/>
    </location>
</feature>
<keyword evidence="1" id="KW-1133">Transmembrane helix</keyword>
<gene>
    <name evidence="2" type="ORF">FF041_00690</name>
</gene>
<dbReference type="AlphaFoldDB" id="A0A646K9L1"/>
<keyword evidence="1" id="KW-0472">Membrane</keyword>
<keyword evidence="1" id="KW-0812">Transmembrane</keyword>
<organism evidence="2 3">
    <name type="scientific">Streptomyces jumonjinensis</name>
    <dbReference type="NCBI Taxonomy" id="1945"/>
    <lineage>
        <taxon>Bacteria</taxon>
        <taxon>Bacillati</taxon>
        <taxon>Actinomycetota</taxon>
        <taxon>Actinomycetes</taxon>
        <taxon>Kitasatosporales</taxon>
        <taxon>Streptomycetaceae</taxon>
        <taxon>Streptomyces</taxon>
    </lineage>
</organism>
<feature type="transmembrane region" description="Helical" evidence="1">
    <location>
        <begin position="107"/>
        <end position="126"/>
    </location>
</feature>
<evidence type="ECO:0000313" key="2">
    <source>
        <dbReference type="EMBL" id="MQS98770.1"/>
    </source>
</evidence>
<sequence>MNSARLVKGALVTAGATAVCHSLMYAGYGWARDARADSPNTILAGGFEFALVTAASWILMPLLLWAGLRLTREKGAALLVLGGGFGWLLISGYFIDDIDRAGGHMPIPALLAYVLLGTALAGAGAGPGRD</sequence>
<reference evidence="2 3" key="1">
    <citation type="submission" date="2019-05" db="EMBL/GenBank/DDBJ databases">
        <title>Comparative genomics and metabolomics analyses of clavulanic acid producing Streptomyces species provides insight into specialized metabolism and evolution of beta-lactam biosynthetic gene clusters.</title>
        <authorList>
            <person name="Moore M.A."/>
            <person name="Cruz-Morales P."/>
            <person name="Barona Gomez F."/>
            <person name="Kapil T."/>
        </authorList>
    </citation>
    <scope>NUCLEOTIDE SEQUENCE [LARGE SCALE GENOMIC DNA]</scope>
    <source>
        <strain evidence="2 3">NRRL 5741</strain>
    </source>
</reference>
<evidence type="ECO:0000256" key="1">
    <source>
        <dbReference type="SAM" id="Phobius"/>
    </source>
</evidence>
<feature type="transmembrane region" description="Helical" evidence="1">
    <location>
        <begin position="76"/>
        <end position="95"/>
    </location>
</feature>
<protein>
    <submittedName>
        <fullName evidence="2">Uncharacterized protein</fullName>
    </submittedName>
</protein>
<evidence type="ECO:0000313" key="3">
    <source>
        <dbReference type="Proteomes" id="UP000419138"/>
    </source>
</evidence>
<accession>A0A646K9L1</accession>
<name>A0A646K9L1_STRJU</name>
<dbReference type="EMBL" id="VCLA01000004">
    <property type="protein sequence ID" value="MQS98770.1"/>
    <property type="molecule type" value="Genomic_DNA"/>
</dbReference>
<dbReference type="Proteomes" id="UP000419138">
    <property type="component" value="Unassembled WGS sequence"/>
</dbReference>
<dbReference type="OrthoDB" id="4221640at2"/>
<keyword evidence="3" id="KW-1185">Reference proteome</keyword>
<dbReference type="RefSeq" id="WP_153520535.1">
    <property type="nucleotide sequence ID" value="NZ_JBEPDZ010000016.1"/>
</dbReference>